<dbReference type="GO" id="GO:0000272">
    <property type="term" value="P:polysaccharide catabolic process"/>
    <property type="evidence" value="ECO:0007669"/>
    <property type="project" value="UniProtKB-KW"/>
</dbReference>
<protein>
    <recommendedName>
        <fullName evidence="3">glucan endo-1,3-beta-D-glucosidase</fullName>
        <ecNumber evidence="3">3.2.1.39</ecNumber>
    </recommendedName>
</protein>
<dbReference type="GO" id="GO:0071555">
    <property type="term" value="P:cell wall organization"/>
    <property type="evidence" value="ECO:0007669"/>
    <property type="project" value="UniProtKB-KW"/>
</dbReference>
<evidence type="ECO:0000256" key="5">
    <source>
        <dbReference type="ARBA" id="ARBA00023277"/>
    </source>
</evidence>
<dbReference type="GO" id="GO:0042973">
    <property type="term" value="F:glucan endo-1,3-beta-D-glucosidase activity"/>
    <property type="evidence" value="ECO:0007669"/>
    <property type="project" value="UniProtKB-EC"/>
</dbReference>
<dbReference type="Gene3D" id="1.20.5.420">
    <property type="entry name" value="Immunoglobulin FC, subunit C"/>
    <property type="match status" value="1"/>
</dbReference>
<keyword evidence="12" id="KW-1185">Reference proteome</keyword>
<feature type="region of interest" description="Disordered" evidence="9">
    <location>
        <begin position="262"/>
        <end position="289"/>
    </location>
</feature>
<dbReference type="PROSITE" id="PS52008">
    <property type="entry name" value="GH81"/>
    <property type="match status" value="1"/>
</dbReference>
<evidence type="ECO:0000256" key="7">
    <source>
        <dbReference type="ARBA" id="ARBA00023316"/>
    </source>
</evidence>
<dbReference type="Proteomes" id="UP000708148">
    <property type="component" value="Unassembled WGS sequence"/>
</dbReference>
<evidence type="ECO:0000313" key="12">
    <source>
        <dbReference type="Proteomes" id="UP000708148"/>
    </source>
</evidence>
<evidence type="ECO:0000256" key="3">
    <source>
        <dbReference type="ARBA" id="ARBA00012780"/>
    </source>
</evidence>
<gene>
    <name evidence="11" type="ORF">OSTQU699_LOCUS3903</name>
</gene>
<keyword evidence="7" id="KW-0961">Cell wall biogenesis/degradation</keyword>
<dbReference type="GO" id="GO:0052861">
    <property type="term" value="F:endo-1,3(4)-beta-glucanase activity"/>
    <property type="evidence" value="ECO:0007669"/>
    <property type="project" value="InterPro"/>
</dbReference>
<keyword evidence="5" id="KW-0119">Carbohydrate metabolism</keyword>
<comment type="caution">
    <text evidence="11">The sequence shown here is derived from an EMBL/GenBank/DDBJ whole genome shotgun (WGS) entry which is preliminary data.</text>
</comment>
<dbReference type="PANTHER" id="PTHR31983">
    <property type="entry name" value="ENDO-1,3(4)-BETA-GLUCANASE 1"/>
    <property type="match status" value="1"/>
</dbReference>
<dbReference type="EC" id="3.2.1.39" evidence="3"/>
<comment type="similarity">
    <text evidence="2">Belongs to the glycosyl hydrolase 81 family.</text>
</comment>
<dbReference type="AlphaFoldDB" id="A0A8S1IUF7"/>
<dbReference type="EMBL" id="CAJHUC010000848">
    <property type="protein sequence ID" value="CAD7698542.1"/>
    <property type="molecule type" value="Genomic_DNA"/>
</dbReference>
<evidence type="ECO:0000256" key="1">
    <source>
        <dbReference type="ARBA" id="ARBA00000382"/>
    </source>
</evidence>
<evidence type="ECO:0000259" key="10">
    <source>
        <dbReference type="Pfam" id="PF17652"/>
    </source>
</evidence>
<dbReference type="InterPro" id="IPR040720">
    <property type="entry name" value="GH81_C"/>
</dbReference>
<organism evidence="11 12">
    <name type="scientific">Ostreobium quekettii</name>
    <dbReference type="NCBI Taxonomy" id="121088"/>
    <lineage>
        <taxon>Eukaryota</taxon>
        <taxon>Viridiplantae</taxon>
        <taxon>Chlorophyta</taxon>
        <taxon>core chlorophytes</taxon>
        <taxon>Ulvophyceae</taxon>
        <taxon>TCBD clade</taxon>
        <taxon>Bryopsidales</taxon>
        <taxon>Ostreobineae</taxon>
        <taxon>Ostreobiaceae</taxon>
        <taxon>Ostreobium</taxon>
    </lineage>
</organism>
<evidence type="ECO:0000256" key="4">
    <source>
        <dbReference type="ARBA" id="ARBA00022801"/>
    </source>
</evidence>
<dbReference type="OrthoDB" id="537425at2759"/>
<feature type="non-terminal residue" evidence="11">
    <location>
        <position position="1"/>
    </location>
</feature>
<accession>A0A8S1IUF7</accession>
<reference evidence="11" key="1">
    <citation type="submission" date="2020-12" db="EMBL/GenBank/DDBJ databases">
        <authorList>
            <person name="Iha C."/>
        </authorList>
    </citation>
    <scope>NUCLEOTIDE SEQUENCE</scope>
</reference>
<proteinExistence type="inferred from homology"/>
<name>A0A8S1IUF7_9CHLO</name>
<evidence type="ECO:0000256" key="9">
    <source>
        <dbReference type="SAM" id="MobiDB-lite"/>
    </source>
</evidence>
<feature type="domain" description="Glycosyl hydrolase family 81 C-terminal" evidence="10">
    <location>
        <begin position="1"/>
        <end position="224"/>
    </location>
</feature>
<evidence type="ECO:0000256" key="2">
    <source>
        <dbReference type="ARBA" id="ARBA00010730"/>
    </source>
</evidence>
<keyword evidence="8" id="KW-0624">Polysaccharide degradation</keyword>
<evidence type="ECO:0000313" key="11">
    <source>
        <dbReference type="EMBL" id="CAD7698542.1"/>
    </source>
</evidence>
<keyword evidence="6" id="KW-0326">Glycosidase</keyword>
<dbReference type="PANTHER" id="PTHR31983:SF0">
    <property type="entry name" value="GLUCAN ENDO-1,3-BETA-D-GLUCOSIDASE 2"/>
    <property type="match status" value="1"/>
</dbReference>
<sequence length="350" mass="39066">YGYLTYAAAVIAKEDKRWLDSHRQKVLELVRDYANPNRADRYYPFARHFDFYLAHSWAGGLWVFDAGRNQESSSEAVNAYYALYLLGSAMEDKQLGDWGRILMSMELAAAQKYWHIPSSSAIYPAPFSATKIVGILWSTRVDYSTWFGLNVEYIHCIQYLPFTPLTEVLLDTERTITWWPQRWAGRNPPLSDWWRGYIVMAHAIIDREAAWKEASTLESFDLGSTRVNVLYWIATRPGQGAPPRPLGPALAVSAPQGPLIGPQGPVGGRQEPVGGRQEPVGGSQRPLVGSQGAVRGRGVVAGEEMAVDGCRQCSCKCDCSEVGAGEREEDCRCACRCRRVEGRSDYCLAI</sequence>
<comment type="catalytic activity">
    <reaction evidence="1">
        <text>Hydrolysis of (1-&gt;3)-beta-D-glucosidic linkages in (1-&gt;3)-beta-D-glucans.</text>
        <dbReference type="EC" id="3.2.1.39"/>
    </reaction>
</comment>
<keyword evidence="4" id="KW-0378">Hydrolase</keyword>
<evidence type="ECO:0000256" key="6">
    <source>
        <dbReference type="ARBA" id="ARBA00023295"/>
    </source>
</evidence>
<dbReference type="Pfam" id="PF17652">
    <property type="entry name" value="Glyco_hydro81C"/>
    <property type="match status" value="1"/>
</dbReference>
<evidence type="ECO:0000256" key="8">
    <source>
        <dbReference type="ARBA" id="ARBA00023326"/>
    </source>
</evidence>
<dbReference type="InterPro" id="IPR005200">
    <property type="entry name" value="Endo-beta-glucanase"/>
</dbReference>